<keyword evidence="2" id="KW-1185">Reference proteome</keyword>
<reference evidence="1" key="1">
    <citation type="journal article" date="2020" name="Stud. Mycol.">
        <title>101 Dothideomycetes genomes: a test case for predicting lifestyles and emergence of pathogens.</title>
        <authorList>
            <person name="Haridas S."/>
            <person name="Albert R."/>
            <person name="Binder M."/>
            <person name="Bloem J."/>
            <person name="Labutti K."/>
            <person name="Salamov A."/>
            <person name="Andreopoulos B."/>
            <person name="Baker S."/>
            <person name="Barry K."/>
            <person name="Bills G."/>
            <person name="Bluhm B."/>
            <person name="Cannon C."/>
            <person name="Castanera R."/>
            <person name="Culley D."/>
            <person name="Daum C."/>
            <person name="Ezra D."/>
            <person name="Gonzalez J."/>
            <person name="Henrissat B."/>
            <person name="Kuo A."/>
            <person name="Liang C."/>
            <person name="Lipzen A."/>
            <person name="Lutzoni F."/>
            <person name="Magnuson J."/>
            <person name="Mondo S."/>
            <person name="Nolan M."/>
            <person name="Ohm R."/>
            <person name="Pangilinan J."/>
            <person name="Park H.-J."/>
            <person name="Ramirez L."/>
            <person name="Alfaro M."/>
            <person name="Sun H."/>
            <person name="Tritt A."/>
            <person name="Yoshinaga Y."/>
            <person name="Zwiers L.-H."/>
            <person name="Turgeon B."/>
            <person name="Goodwin S."/>
            <person name="Spatafora J."/>
            <person name="Crous P."/>
            <person name="Grigoriev I."/>
        </authorList>
    </citation>
    <scope>NUCLEOTIDE SEQUENCE</scope>
    <source>
        <strain evidence="1">ATCC 200398</strain>
    </source>
</reference>
<proteinExistence type="predicted"/>
<organism evidence="1 2">
    <name type="scientific">Lindgomyces ingoldianus</name>
    <dbReference type="NCBI Taxonomy" id="673940"/>
    <lineage>
        <taxon>Eukaryota</taxon>
        <taxon>Fungi</taxon>
        <taxon>Dikarya</taxon>
        <taxon>Ascomycota</taxon>
        <taxon>Pezizomycotina</taxon>
        <taxon>Dothideomycetes</taxon>
        <taxon>Pleosporomycetidae</taxon>
        <taxon>Pleosporales</taxon>
        <taxon>Lindgomycetaceae</taxon>
        <taxon>Lindgomyces</taxon>
    </lineage>
</organism>
<dbReference type="EMBL" id="MU003547">
    <property type="protein sequence ID" value="KAF2463749.1"/>
    <property type="molecule type" value="Genomic_DNA"/>
</dbReference>
<dbReference type="Proteomes" id="UP000799755">
    <property type="component" value="Unassembled WGS sequence"/>
</dbReference>
<comment type="caution">
    <text evidence="1">The sequence shown here is derived from an EMBL/GenBank/DDBJ whole genome shotgun (WGS) entry which is preliminary data.</text>
</comment>
<protein>
    <submittedName>
        <fullName evidence="1">Uncharacterized protein</fullName>
    </submittedName>
</protein>
<accession>A0ACB6QA04</accession>
<evidence type="ECO:0000313" key="1">
    <source>
        <dbReference type="EMBL" id="KAF2463749.1"/>
    </source>
</evidence>
<evidence type="ECO:0000313" key="2">
    <source>
        <dbReference type="Proteomes" id="UP000799755"/>
    </source>
</evidence>
<gene>
    <name evidence="1" type="ORF">BDR25DRAFT_362548</name>
</gene>
<name>A0ACB6QA04_9PLEO</name>
<sequence>MSTDITGDEQPKVTTGANGKEQRGLNGDGGEPEVFEAKWGQRSGTKPIPDKACELLERPRNFPKSCTVLHSIYSSSHEVNSVGSAGKSGTRDPFHHSRYLAVFEVATSFVRYSQVLISLQSIRYSSPTLLLILRSGQYPSGRCQNPFAIVIRYTMHTIINFVSRSFFRSLTLLLLLYISFTLGQYFVQKQIDGCQYSSLTWNTYLYFSDPLTPKVHYSIRTQFIDYYPRELTKALSAAGFNLIRAPPESDPQAICQWHDGGKVKKGGWTRGYITFKGAGDRHAIDKTLTRIADILRTHRPSRDLVEVGFLIASPFIAIILALILQWYCVHKCRNSGESDTTSVDVELTSMKSHSVPDLPVTANPFRVKPNHLRLDEIKARDKAPPSYSGGEDLVSVHSTQSIDFDLASMKTGENYSISIASSSKSGSEGLAFCILYFNAWFDAIGFGWSYHGVFELSSIPFCSFSNAKLAGLACTSPCSASRPCPPWYRSLTYRNANTRPSHQAQKRLFKNSLLFFNKILLPSLPITQSSLSVCRAQHSIMKPLLCTLAITATTTARGLTNLESPTGDVVVHATNPPTTTVDVNVGRHRRIHSHPNEYHGELIMPASPQAYAAPTLNLEEINTELIPSINSQQRESQRRHLSHTHDSSEPTHKIPAHTSWSNLHKLPAQIEDPGYAGLVRTKAQGQAQRCTATATATPAIESRARDFNVKRWITSTFLSTAASANERSSYTKYTPKCTTGTRGSCIYFTLAYTNSTYFTTSPPNNGNNNGISHIPIFYIDTPWILTYAQKLSSALFNNATTSSTCPKGNCKSCPIPIPGSPDIHLLRLNSTAQQVLETTTVPVTYNTLLVVSKTAVQRGRLAVLSPAPNQGFSLDSEKSLLYLPVLTFIEDKLTSVYPTLEIGLILGFLLPIPAAIAGFFGAAVLGGEIVWSGKGRKGAGAGGRGDVRAWVQLGLARCRLEMEVWEVWGAMGMWISSMAFIWSGLDRSLGR</sequence>